<comment type="caution">
    <text evidence="1">The sequence shown here is derived from an EMBL/GenBank/DDBJ whole genome shotgun (WGS) entry which is preliminary data.</text>
</comment>
<protein>
    <submittedName>
        <fullName evidence="1">E3 ubiquitin-protein ligase ubr1</fullName>
        <ecNumber evidence="1">2.3.2.27</ecNumber>
    </submittedName>
</protein>
<evidence type="ECO:0000313" key="1">
    <source>
        <dbReference type="EMBL" id="KAJ2768082.1"/>
    </source>
</evidence>
<accession>A0ACC1JVU7</accession>
<feature type="non-terminal residue" evidence="1">
    <location>
        <position position="940"/>
    </location>
</feature>
<keyword evidence="1" id="KW-0012">Acyltransferase</keyword>
<keyword evidence="2" id="KW-1185">Reference proteome</keyword>
<dbReference type="Proteomes" id="UP001140234">
    <property type="component" value="Unassembled WGS sequence"/>
</dbReference>
<keyword evidence="1" id="KW-0808">Transferase</keyword>
<gene>
    <name evidence="1" type="primary">UBR1_1</name>
    <name evidence="1" type="ORF">IWQ57_003684</name>
</gene>
<organism evidence="1 2">
    <name type="scientific">Coemansia nantahalensis</name>
    <dbReference type="NCBI Taxonomy" id="2789366"/>
    <lineage>
        <taxon>Eukaryota</taxon>
        <taxon>Fungi</taxon>
        <taxon>Fungi incertae sedis</taxon>
        <taxon>Zoopagomycota</taxon>
        <taxon>Kickxellomycotina</taxon>
        <taxon>Kickxellomycetes</taxon>
        <taxon>Kickxellales</taxon>
        <taxon>Kickxellaceae</taxon>
        <taxon>Coemansia</taxon>
    </lineage>
</organism>
<name>A0ACC1JVU7_9FUNG</name>
<dbReference type="EMBL" id="JANBUJ010001262">
    <property type="protein sequence ID" value="KAJ2768082.1"/>
    <property type="molecule type" value="Genomic_DNA"/>
</dbReference>
<dbReference type="EC" id="2.3.2.27" evidence="1"/>
<sequence length="940" mass="105460">MNATAGAADAACSSFSRITQLGTTHRHPPHSTAPGAYPQPAVPAAEEAGMAAREAHAAPVVPPDPTAAKDRETTRLVNRVLRGCGQQRLDWFLLFDLQLWKEVRSGLRELYMATLMLDARYKSKIALTFARNYPSLSRAFLTQDRAPEHSVLLFSVQLFTTLTLSATLVEQHQFMYIILDVLKKFFMQPTPEILRNYGVILCDTESFRNRRYFHVFHDMRYLASTPQVRGWVTSRHHFLAAYLSFIGLFQGMNPNCRAIREHVEFEADTWVNAFNVTLQVAKSCRQFAECYGLSARDLFFAMRGTLRTIHSATQLMAEENGGLIVHNAHMHGYLPPGVAASINAAGADAGGEFTQLVHETHNLGTWWGMSYEVVKYDVATHPVSFHHPLHWFMAELFQHVKHLDDARARDFGFASVQDLVFSAFDTRLDSTLSADPGAGVPGRLFAMGAADREAAQRILLQVLDYPVRVCVFMAQIRAGLWVRNGYVIRLQSHHYREVSLRENTYDQDIVMLQFFFCVWSDPDHIMMTLIDRFGLYSWFSGRPHTPQAYDPSHTQYMVEEFLNLLIVIVSERYVATGKSALDMARREIVHGCLSPITYSELSKKIPERLAEIIEFENLLQQIADYRGPVGTMDFGQYELKDEFLDEIDPYFIHFTRNQREEVEEVRRERLRRRARKAGGSTEDIPDYIPPKLEPIRSGPFQRLGLILHTPLACQVLFFALFHATQTSAELLSETIVDEVLQLIVLALEDGQCGAVAREIGGPDSGSGSGAGQDQATERGGLWKYALQQGYTDARGSPLNLLVLVLMLGLKPEMRQWKHKLDHICSLFRKGGPHLAQCIDEYYVNLRATAAGSEALKSVMDEADAAERKKKAAKARQAAIMADFASQQQSFITQYGNEFDGLSDDDELDEAGQRGAAGAGTGADGKGADSGQARRSLWSMP</sequence>
<evidence type="ECO:0000313" key="2">
    <source>
        <dbReference type="Proteomes" id="UP001140234"/>
    </source>
</evidence>
<proteinExistence type="predicted"/>
<reference evidence="1" key="1">
    <citation type="submission" date="2022-07" db="EMBL/GenBank/DDBJ databases">
        <title>Phylogenomic reconstructions and comparative analyses of Kickxellomycotina fungi.</title>
        <authorList>
            <person name="Reynolds N.K."/>
            <person name="Stajich J.E."/>
            <person name="Barry K."/>
            <person name="Grigoriev I.V."/>
            <person name="Crous P."/>
            <person name="Smith M.E."/>
        </authorList>
    </citation>
    <scope>NUCLEOTIDE SEQUENCE</scope>
    <source>
        <strain evidence="1">CBS 109366</strain>
    </source>
</reference>